<evidence type="ECO:0000313" key="3">
    <source>
        <dbReference type="EMBL" id="QHJ01569.1"/>
    </source>
</evidence>
<keyword evidence="1" id="KW-0238">DNA-binding</keyword>
<dbReference type="SMART" id="SM00530">
    <property type="entry name" value="HTH_XRE"/>
    <property type="match status" value="1"/>
</dbReference>
<dbReference type="InterPro" id="IPR013096">
    <property type="entry name" value="Cupin_2"/>
</dbReference>
<dbReference type="KEGG" id="xyk:GT347_15350"/>
<sequence length="175" mass="18470">MSIKLKLLRVQAGLTLEALAQASDLTRSYVSKVERGASTPSIGAALKLAKALKVPVEELFGEPSESDPVTITRVADARAPAPAQGEPRVVAGTSPGHRMLAFVLQPGKERGRGHPMSHHEGEEILYVLKGAIQLQLANRTEALQAGDCAHFNSTVPHKITSTGESPAEVLLVIAA</sequence>
<dbReference type="SUPFAM" id="SSF51182">
    <property type="entry name" value="RmlC-like cupins"/>
    <property type="match status" value="1"/>
</dbReference>
<dbReference type="InterPro" id="IPR010982">
    <property type="entry name" value="Lambda_DNA-bd_dom_sf"/>
</dbReference>
<dbReference type="Pfam" id="PF01381">
    <property type="entry name" value="HTH_3"/>
    <property type="match status" value="1"/>
</dbReference>
<evidence type="ECO:0000313" key="4">
    <source>
        <dbReference type="Proteomes" id="UP000464787"/>
    </source>
</evidence>
<gene>
    <name evidence="3" type="ORF">GT347_15350</name>
</gene>
<dbReference type="GO" id="GO:0005829">
    <property type="term" value="C:cytosol"/>
    <property type="evidence" value="ECO:0007669"/>
    <property type="project" value="TreeGrafter"/>
</dbReference>
<dbReference type="InterPro" id="IPR014710">
    <property type="entry name" value="RmlC-like_jellyroll"/>
</dbReference>
<dbReference type="Proteomes" id="UP000464787">
    <property type="component" value="Chromosome"/>
</dbReference>
<dbReference type="PANTHER" id="PTHR46797">
    <property type="entry name" value="HTH-TYPE TRANSCRIPTIONAL REGULATOR"/>
    <property type="match status" value="1"/>
</dbReference>
<dbReference type="InterPro" id="IPR011051">
    <property type="entry name" value="RmlC_Cupin_sf"/>
</dbReference>
<dbReference type="PROSITE" id="PS50943">
    <property type="entry name" value="HTH_CROC1"/>
    <property type="match status" value="1"/>
</dbReference>
<dbReference type="InterPro" id="IPR001387">
    <property type="entry name" value="Cro/C1-type_HTH"/>
</dbReference>
<dbReference type="Gene3D" id="1.10.260.40">
    <property type="entry name" value="lambda repressor-like DNA-binding domains"/>
    <property type="match status" value="1"/>
</dbReference>
<accession>A0A857JFG5</accession>
<dbReference type="PANTHER" id="PTHR46797:SF1">
    <property type="entry name" value="METHYLPHOSPHONATE SYNTHASE"/>
    <property type="match status" value="1"/>
</dbReference>
<dbReference type="Pfam" id="PF07883">
    <property type="entry name" value="Cupin_2"/>
    <property type="match status" value="1"/>
</dbReference>
<evidence type="ECO:0000259" key="2">
    <source>
        <dbReference type="PROSITE" id="PS50943"/>
    </source>
</evidence>
<feature type="domain" description="HTH cro/C1-type" evidence="2">
    <location>
        <begin position="5"/>
        <end position="59"/>
    </location>
</feature>
<dbReference type="AlphaFoldDB" id="A0A857JFG5"/>
<proteinExistence type="predicted"/>
<dbReference type="CDD" id="cd02209">
    <property type="entry name" value="cupin_XRE_C"/>
    <property type="match status" value="1"/>
</dbReference>
<dbReference type="EMBL" id="CP047650">
    <property type="protein sequence ID" value="QHJ01569.1"/>
    <property type="molecule type" value="Genomic_DNA"/>
</dbReference>
<protein>
    <submittedName>
        <fullName evidence="3">Helix-turn-helix domain-containing protein</fullName>
    </submittedName>
</protein>
<evidence type="ECO:0000256" key="1">
    <source>
        <dbReference type="ARBA" id="ARBA00023125"/>
    </source>
</evidence>
<dbReference type="Gene3D" id="2.60.120.10">
    <property type="entry name" value="Jelly Rolls"/>
    <property type="match status" value="1"/>
</dbReference>
<dbReference type="InterPro" id="IPR050807">
    <property type="entry name" value="TransReg_Diox_bact_type"/>
</dbReference>
<keyword evidence="4" id="KW-1185">Reference proteome</keyword>
<dbReference type="GO" id="GO:0003677">
    <property type="term" value="F:DNA binding"/>
    <property type="evidence" value="ECO:0007669"/>
    <property type="project" value="UniProtKB-KW"/>
</dbReference>
<reference evidence="3 4" key="1">
    <citation type="submission" date="2020-01" db="EMBL/GenBank/DDBJ databases">
        <title>Genome sequencing of strain KACC 21265.</title>
        <authorList>
            <person name="Heo J."/>
            <person name="Kim S.-J."/>
            <person name="Kim J.-S."/>
            <person name="Hong S.-B."/>
            <person name="Kwon S.-W."/>
        </authorList>
    </citation>
    <scope>NUCLEOTIDE SEQUENCE [LARGE SCALE GENOMIC DNA]</scope>
    <source>
        <strain evidence="3 4">KACC 21265</strain>
    </source>
</reference>
<name>A0A857JFG5_9BURK</name>
<dbReference type="GO" id="GO:0003700">
    <property type="term" value="F:DNA-binding transcription factor activity"/>
    <property type="evidence" value="ECO:0007669"/>
    <property type="project" value="TreeGrafter"/>
</dbReference>
<dbReference type="CDD" id="cd00093">
    <property type="entry name" value="HTH_XRE"/>
    <property type="match status" value="1"/>
</dbReference>
<dbReference type="SUPFAM" id="SSF47413">
    <property type="entry name" value="lambda repressor-like DNA-binding domains"/>
    <property type="match status" value="1"/>
</dbReference>
<organism evidence="3 4">
    <name type="scientific">Xylophilus rhododendri</name>
    <dbReference type="NCBI Taxonomy" id="2697032"/>
    <lineage>
        <taxon>Bacteria</taxon>
        <taxon>Pseudomonadati</taxon>
        <taxon>Pseudomonadota</taxon>
        <taxon>Betaproteobacteria</taxon>
        <taxon>Burkholderiales</taxon>
        <taxon>Xylophilus</taxon>
    </lineage>
</organism>